<dbReference type="GO" id="GO:0003700">
    <property type="term" value="F:DNA-binding transcription factor activity"/>
    <property type="evidence" value="ECO:0007669"/>
    <property type="project" value="InterPro"/>
</dbReference>
<evidence type="ECO:0000313" key="6">
    <source>
        <dbReference type="EMBL" id="OOH97976.1"/>
    </source>
</evidence>
<keyword evidence="4" id="KW-0812">Transmembrane</keyword>
<dbReference type="PROSITE" id="PS00041">
    <property type="entry name" value="HTH_ARAC_FAMILY_1"/>
    <property type="match status" value="1"/>
</dbReference>
<feature type="transmembrane region" description="Helical" evidence="4">
    <location>
        <begin position="38"/>
        <end position="56"/>
    </location>
</feature>
<dbReference type="InterPro" id="IPR018060">
    <property type="entry name" value="HTH_AraC"/>
</dbReference>
<dbReference type="PROSITE" id="PS01124">
    <property type="entry name" value="HTH_ARAC_FAMILY_2"/>
    <property type="match status" value="1"/>
</dbReference>
<dbReference type="AlphaFoldDB" id="A0A1V3U4L9"/>
<dbReference type="InterPro" id="IPR020449">
    <property type="entry name" value="Tscrpt_reg_AraC-type_HTH"/>
</dbReference>
<dbReference type="OrthoDB" id="9779074at2"/>
<dbReference type="Proteomes" id="UP000188947">
    <property type="component" value="Unassembled WGS sequence"/>
</dbReference>
<dbReference type="PRINTS" id="PR00032">
    <property type="entry name" value="HTHARAC"/>
</dbReference>
<dbReference type="GO" id="GO:0043565">
    <property type="term" value="F:sequence-specific DNA binding"/>
    <property type="evidence" value="ECO:0007669"/>
    <property type="project" value="InterPro"/>
</dbReference>
<feature type="transmembrane region" description="Helical" evidence="4">
    <location>
        <begin position="123"/>
        <end position="146"/>
    </location>
</feature>
<organism evidence="6 7">
    <name type="scientific">Elizabethkingia meningoseptica</name>
    <name type="common">Chryseobacterium meningosepticum</name>
    <dbReference type="NCBI Taxonomy" id="238"/>
    <lineage>
        <taxon>Bacteria</taxon>
        <taxon>Pseudomonadati</taxon>
        <taxon>Bacteroidota</taxon>
        <taxon>Flavobacteriia</taxon>
        <taxon>Flavobacteriales</taxon>
        <taxon>Weeksellaceae</taxon>
        <taxon>Elizabethkingia</taxon>
    </lineage>
</organism>
<evidence type="ECO:0000256" key="1">
    <source>
        <dbReference type="ARBA" id="ARBA00023015"/>
    </source>
</evidence>
<dbReference type="InterPro" id="IPR018062">
    <property type="entry name" value="HTH_AraC-typ_CS"/>
</dbReference>
<keyword evidence="4" id="KW-0472">Membrane</keyword>
<dbReference type="STRING" id="238.BBD35_02585"/>
<dbReference type="SUPFAM" id="SSF46689">
    <property type="entry name" value="Homeodomain-like"/>
    <property type="match status" value="1"/>
</dbReference>
<evidence type="ECO:0000256" key="2">
    <source>
        <dbReference type="ARBA" id="ARBA00023125"/>
    </source>
</evidence>
<dbReference type="SMART" id="SM00342">
    <property type="entry name" value="HTH_ARAC"/>
    <property type="match status" value="1"/>
</dbReference>
<sequence length="383" mass="44882">MPIENIQNFVLVLLYGSLVVQSFILVVNPMNVNKKANFAFGIFLFLWSSYWLQNILQICGLFPNAQFIFLIRAFEIFTPLFLFFSVVFFITPNYRFKKNDLFCLITPVVYLFLLLSSGEHKLINIITMLIAVVHNLPYIAIIYFKIRKHQKRIETISSDTESINLQWLIKLSLLLFITIVITVCYELFNAFIYKMHQNLVMDLLFLFIVYSTFYHILRQKEIYPVSKMQLEELLSIELESEEKTEKKKLIPDQDFETLKQELLSLMETQKPYLDGELNLLKLSELININAHQLSYLLNNGFNENFFQFVNKYRVEHAKKLLSGDPSKKFSILGIAFESGFNSKTSFNTIFKKTMGITPSEFRKSQEENNFSVEKEAGEIKRLS</sequence>
<comment type="caution">
    <text evidence="6">The sequence shown here is derived from an EMBL/GenBank/DDBJ whole genome shotgun (WGS) entry which is preliminary data.</text>
</comment>
<dbReference type="Gene3D" id="1.10.10.60">
    <property type="entry name" value="Homeodomain-like"/>
    <property type="match status" value="1"/>
</dbReference>
<evidence type="ECO:0000256" key="3">
    <source>
        <dbReference type="ARBA" id="ARBA00023163"/>
    </source>
</evidence>
<name>A0A1V3U4L9_ELIME</name>
<feature type="domain" description="HTH araC/xylS-type" evidence="5">
    <location>
        <begin position="260"/>
        <end position="364"/>
    </location>
</feature>
<feature type="transmembrane region" description="Helical" evidence="4">
    <location>
        <begin position="68"/>
        <end position="89"/>
    </location>
</feature>
<feature type="transmembrane region" description="Helical" evidence="4">
    <location>
        <begin position="167"/>
        <end position="193"/>
    </location>
</feature>
<dbReference type="InterPro" id="IPR009057">
    <property type="entry name" value="Homeodomain-like_sf"/>
</dbReference>
<evidence type="ECO:0000313" key="7">
    <source>
        <dbReference type="Proteomes" id="UP000188947"/>
    </source>
</evidence>
<feature type="transmembrane region" description="Helical" evidence="4">
    <location>
        <begin position="6"/>
        <end position="26"/>
    </location>
</feature>
<feature type="transmembrane region" description="Helical" evidence="4">
    <location>
        <begin position="199"/>
        <end position="217"/>
    </location>
</feature>
<proteinExistence type="predicted"/>
<evidence type="ECO:0000256" key="4">
    <source>
        <dbReference type="SAM" id="Phobius"/>
    </source>
</evidence>
<protein>
    <submittedName>
        <fullName evidence="6">AraC family transcriptional regulator</fullName>
    </submittedName>
</protein>
<evidence type="ECO:0000259" key="5">
    <source>
        <dbReference type="PROSITE" id="PS01124"/>
    </source>
</evidence>
<accession>A0A1V3U4L9</accession>
<keyword evidence="1" id="KW-0805">Transcription regulation</keyword>
<keyword evidence="7" id="KW-1185">Reference proteome</keyword>
<gene>
    <name evidence="6" type="ORF">BMF97_01525</name>
</gene>
<dbReference type="PANTHER" id="PTHR43280:SF29">
    <property type="entry name" value="ARAC-FAMILY TRANSCRIPTIONAL REGULATOR"/>
    <property type="match status" value="1"/>
</dbReference>
<keyword evidence="3" id="KW-0804">Transcription</keyword>
<feature type="transmembrane region" description="Helical" evidence="4">
    <location>
        <begin position="101"/>
        <end position="117"/>
    </location>
</feature>
<dbReference type="Pfam" id="PF12833">
    <property type="entry name" value="HTH_18"/>
    <property type="match status" value="1"/>
</dbReference>
<reference evidence="6 7" key="1">
    <citation type="submission" date="2016-11" db="EMBL/GenBank/DDBJ databases">
        <title>Genome sequence and comparative genomic analysis of clinical strain Elizabethkingia meningoseptica 61421 PRCM.</title>
        <authorList>
            <person name="Wang M."/>
            <person name="Hu S."/>
            <person name="Cao L."/>
            <person name="Jiang T."/>
            <person name="Zhou Y."/>
            <person name="Ming D."/>
        </authorList>
    </citation>
    <scope>NUCLEOTIDE SEQUENCE [LARGE SCALE GENOMIC DNA]</scope>
    <source>
        <strain evidence="6 7">61421 PRCM</strain>
    </source>
</reference>
<dbReference type="PANTHER" id="PTHR43280">
    <property type="entry name" value="ARAC-FAMILY TRANSCRIPTIONAL REGULATOR"/>
    <property type="match status" value="1"/>
</dbReference>
<keyword evidence="4" id="KW-1133">Transmembrane helix</keyword>
<keyword evidence="2" id="KW-0238">DNA-binding</keyword>
<dbReference type="eggNOG" id="COG2207">
    <property type="taxonomic scope" value="Bacteria"/>
</dbReference>
<dbReference type="EMBL" id="MPOG01000001">
    <property type="protein sequence ID" value="OOH97976.1"/>
    <property type="molecule type" value="Genomic_DNA"/>
</dbReference>